<sequence length="146" mass="15239">MIRVVLSCLLVVAVAGVVFPAADAARADSTATHVETTADEIASAASELVADEDPAPAGLAGPTRRVTISVPRESWKRIEVSSLTIRGGTHLELVAHTATGTTTARRVDVPRIRPVDGVLELEPGEQRLTLTLRGDSTAPVVVIDTA</sequence>
<comment type="caution">
    <text evidence="2">The sequence shown here is derived from an EMBL/GenBank/DDBJ whole genome shotgun (WGS) entry which is preliminary data.</text>
</comment>
<dbReference type="AlphaFoldDB" id="A0ABD5ZGH8"/>
<evidence type="ECO:0000313" key="3">
    <source>
        <dbReference type="Proteomes" id="UP001596481"/>
    </source>
</evidence>
<protein>
    <recommendedName>
        <fullName evidence="1">DUF7311 domain-containing protein</fullName>
    </recommendedName>
</protein>
<reference evidence="2 3" key="1">
    <citation type="journal article" date="2019" name="Int. J. Syst. Evol. Microbiol.">
        <title>The Global Catalogue of Microorganisms (GCM) 10K type strain sequencing project: providing services to taxonomists for standard genome sequencing and annotation.</title>
        <authorList>
            <consortium name="The Broad Institute Genomics Platform"/>
            <consortium name="The Broad Institute Genome Sequencing Center for Infectious Disease"/>
            <person name="Wu L."/>
            <person name="Ma J."/>
        </authorList>
    </citation>
    <scope>NUCLEOTIDE SEQUENCE [LARGE SCALE GENOMIC DNA]</scope>
    <source>
        <strain evidence="2 3">DSM 29988</strain>
    </source>
</reference>
<evidence type="ECO:0000259" key="1">
    <source>
        <dbReference type="Pfam" id="PF23993"/>
    </source>
</evidence>
<dbReference type="RefSeq" id="WP_390224019.1">
    <property type="nucleotide sequence ID" value="NZ_JBHTAA010000005.1"/>
</dbReference>
<proteinExistence type="predicted"/>
<feature type="domain" description="DUF7311" evidence="1">
    <location>
        <begin position="1"/>
        <end position="143"/>
    </location>
</feature>
<accession>A0ABD5ZGH8</accession>
<dbReference type="Pfam" id="PF23993">
    <property type="entry name" value="DUF7311"/>
    <property type="match status" value="1"/>
</dbReference>
<keyword evidence="3" id="KW-1185">Reference proteome</keyword>
<evidence type="ECO:0000313" key="2">
    <source>
        <dbReference type="EMBL" id="MFC7204375.1"/>
    </source>
</evidence>
<dbReference type="InterPro" id="IPR055735">
    <property type="entry name" value="DUF7311"/>
</dbReference>
<organism evidence="2 3">
    <name type="scientific">Haloferax namakaokahaiae</name>
    <dbReference type="NCBI Taxonomy" id="1748331"/>
    <lineage>
        <taxon>Archaea</taxon>
        <taxon>Methanobacteriati</taxon>
        <taxon>Methanobacteriota</taxon>
        <taxon>Stenosarchaea group</taxon>
        <taxon>Halobacteria</taxon>
        <taxon>Halobacteriales</taxon>
        <taxon>Haloferacaceae</taxon>
        <taxon>Haloferax</taxon>
    </lineage>
</organism>
<dbReference type="Proteomes" id="UP001596481">
    <property type="component" value="Unassembled WGS sequence"/>
</dbReference>
<dbReference type="EMBL" id="JBHTAA010000005">
    <property type="protein sequence ID" value="MFC7204375.1"/>
    <property type="molecule type" value="Genomic_DNA"/>
</dbReference>
<gene>
    <name evidence="2" type="ORF">ACFQJC_12680</name>
</gene>
<name>A0ABD5ZGH8_9EURY</name>